<sequence>MTASHILNPKENGCVYYSSVGDDVNVAINDKILNAKVLKISKNFSFGENDVALVKVSEIYSRYYKDLHSMPLCVKPVQPNDNFALLGFRRLVPVEHLGPLIQGQFQAGDSGSGIINMKERCIYGIVSASEKTGFDSDMSHTEPKSLSETTLSVTNFNEIKTFIDNK</sequence>
<name>A0A511AZD8_9PROT</name>
<evidence type="ECO:0000313" key="2">
    <source>
        <dbReference type="Proteomes" id="UP000321230"/>
    </source>
</evidence>
<dbReference type="EMBL" id="BJUZ01000001">
    <property type="protein sequence ID" value="GEK93548.1"/>
    <property type="molecule type" value="Genomic_DNA"/>
</dbReference>
<gene>
    <name evidence="1" type="ORF">GWA01_13180</name>
</gene>
<comment type="caution">
    <text evidence="1">The sequence shown here is derived from an EMBL/GenBank/DDBJ whole genome shotgun (WGS) entry which is preliminary data.</text>
</comment>
<organism evidence="1 2">
    <name type="scientific">Gluconobacter wancherniae NBRC 103581</name>
    <dbReference type="NCBI Taxonomy" id="656744"/>
    <lineage>
        <taxon>Bacteria</taxon>
        <taxon>Pseudomonadati</taxon>
        <taxon>Pseudomonadota</taxon>
        <taxon>Alphaproteobacteria</taxon>
        <taxon>Acetobacterales</taxon>
        <taxon>Acetobacteraceae</taxon>
        <taxon>Gluconobacter</taxon>
    </lineage>
</organism>
<evidence type="ECO:0008006" key="3">
    <source>
        <dbReference type="Google" id="ProtNLM"/>
    </source>
</evidence>
<dbReference type="Proteomes" id="UP000321230">
    <property type="component" value="Unassembled WGS sequence"/>
</dbReference>
<proteinExistence type="predicted"/>
<protein>
    <recommendedName>
        <fullName evidence="3">Serine protease</fullName>
    </recommendedName>
</protein>
<evidence type="ECO:0000313" key="1">
    <source>
        <dbReference type="EMBL" id="GEK93548.1"/>
    </source>
</evidence>
<dbReference type="SUPFAM" id="SSF50494">
    <property type="entry name" value="Trypsin-like serine proteases"/>
    <property type="match status" value="1"/>
</dbReference>
<dbReference type="AlphaFoldDB" id="A0A511AZD8"/>
<reference evidence="1 2" key="1">
    <citation type="submission" date="2019-07" db="EMBL/GenBank/DDBJ databases">
        <title>Whole genome shotgun sequence of Gluconobacter wancherniae NBRC 103581.</title>
        <authorList>
            <person name="Hosoyama A."/>
            <person name="Uohara A."/>
            <person name="Ohji S."/>
            <person name="Ichikawa N."/>
        </authorList>
    </citation>
    <scope>NUCLEOTIDE SEQUENCE [LARGE SCALE GENOMIC DNA]</scope>
    <source>
        <strain evidence="1 2">NBRC 103581</strain>
    </source>
</reference>
<accession>A0A511AZD8</accession>
<dbReference type="InterPro" id="IPR009003">
    <property type="entry name" value="Peptidase_S1_PA"/>
</dbReference>
<keyword evidence="2" id="KW-1185">Reference proteome</keyword>